<reference evidence="1 2" key="1">
    <citation type="submission" date="2018-01" db="EMBL/GenBank/DDBJ databases">
        <title>Genomic Encyclopedia of Archaeal and Bacterial Type Strains, Phase II (KMG-II): from individual species to whole genera.</title>
        <authorList>
            <person name="Goeker M."/>
        </authorList>
    </citation>
    <scope>NUCLEOTIDE SEQUENCE [LARGE SCALE GENOMIC DNA]</scope>
    <source>
        <strain evidence="1 2">DSM 17023</strain>
    </source>
</reference>
<sequence length="55" mass="6199">MNNEQTRIGNAMTYLAQALGTNLMGLVHGNSAAHLARMDEALRLREIARKQNYNR</sequence>
<dbReference type="Proteomes" id="UP000236959">
    <property type="component" value="Unassembled WGS sequence"/>
</dbReference>
<evidence type="ECO:0000313" key="2">
    <source>
        <dbReference type="Proteomes" id="UP000236959"/>
    </source>
</evidence>
<evidence type="ECO:0000313" key="1">
    <source>
        <dbReference type="EMBL" id="POF28487.1"/>
    </source>
</evidence>
<dbReference type="AlphaFoldDB" id="A0A2S3UL94"/>
<proteinExistence type="predicted"/>
<organism evidence="1 2">
    <name type="scientific">Roseibium marinum</name>
    <dbReference type="NCBI Taxonomy" id="281252"/>
    <lineage>
        <taxon>Bacteria</taxon>
        <taxon>Pseudomonadati</taxon>
        <taxon>Pseudomonadota</taxon>
        <taxon>Alphaproteobacteria</taxon>
        <taxon>Hyphomicrobiales</taxon>
        <taxon>Stappiaceae</taxon>
        <taxon>Roseibium</taxon>
    </lineage>
</organism>
<dbReference type="EMBL" id="PPCN01000013">
    <property type="protein sequence ID" value="POF28487.1"/>
    <property type="molecule type" value="Genomic_DNA"/>
</dbReference>
<accession>A0A2S3UL94</accession>
<gene>
    <name evidence="1" type="ORF">CLV41_11350</name>
</gene>
<comment type="caution">
    <text evidence="1">The sequence shown here is derived from an EMBL/GenBank/DDBJ whole genome shotgun (WGS) entry which is preliminary data.</text>
</comment>
<keyword evidence="2" id="KW-1185">Reference proteome</keyword>
<name>A0A2S3UL94_9HYPH</name>
<protein>
    <submittedName>
        <fullName evidence="1">Uncharacterized protein</fullName>
    </submittedName>
</protein>